<name>A0ABU5EQM3_9FLAO</name>
<dbReference type="SMART" id="SM00228">
    <property type="entry name" value="PDZ"/>
    <property type="match status" value="1"/>
</dbReference>
<keyword evidence="1" id="KW-0732">Signal</keyword>
<protein>
    <submittedName>
        <fullName evidence="3">Aspartyl protease family protein</fullName>
    </submittedName>
</protein>
<dbReference type="InterPro" id="IPR041489">
    <property type="entry name" value="PDZ_6"/>
</dbReference>
<evidence type="ECO:0000313" key="3">
    <source>
        <dbReference type="EMBL" id="MDY2586982.1"/>
    </source>
</evidence>
<dbReference type="RefSeq" id="WP_320555357.1">
    <property type="nucleotide sequence ID" value="NZ_JAXDAE010000005.1"/>
</dbReference>
<evidence type="ECO:0000259" key="2">
    <source>
        <dbReference type="SMART" id="SM00228"/>
    </source>
</evidence>
<comment type="caution">
    <text evidence="3">The sequence shown here is derived from an EMBL/GenBank/DDBJ whole genome shotgun (WGS) entry which is preliminary data.</text>
</comment>
<feature type="chain" id="PRO_5045451299" evidence="1">
    <location>
        <begin position="23"/>
        <end position="451"/>
    </location>
</feature>
<feature type="domain" description="PDZ" evidence="2">
    <location>
        <begin position="365"/>
        <end position="431"/>
    </location>
</feature>
<evidence type="ECO:0000256" key="1">
    <source>
        <dbReference type="SAM" id="SignalP"/>
    </source>
</evidence>
<accession>A0ABU5EQM3</accession>
<dbReference type="Pfam" id="PF17820">
    <property type="entry name" value="PDZ_6"/>
    <property type="match status" value="1"/>
</dbReference>
<gene>
    <name evidence="3" type="ORF">SNF14_06500</name>
</gene>
<sequence length="451" mass="51336">MNRLNKHIILLLLVLSSSLSIAQGQFFLKDKVSQKIKFEFAANLIIIPLEINGVELSFVLDTGVSKPILFNLSHNDSLDLKNTKTFYLHGLGAEGKIEALKSSYNRFRLGDAVGNNQDLYVVFDSTINFTPRLGIVVNGIIGYDVFKDFVVEINYASKFLRLHKPETFRPKKSKKWKQIPIEIYRKKPYLDGQVVLKSNVESVKLLMDTGSSDALWLFENKEKGILPNDSLFFMDYLGKGLSGSVYGKRSKIKNFRISDFSLDNVNVAYPDSSSIDISKIYKDRNGSIGGDILKRYNMFVDYGNEMLYLKKNSYFKKPFTYNNSGIVLEHNGTMFVNERIKLPSSDGYTKSHNPNAVKIDLSISHRMLLKPMYKVVELRKSSNAFAAGLRVGDILLAINGREVYNLKLNQINEILHGDTGRSVRLKIERYGKVKIFRFKLDNAFKKNEPSN</sequence>
<dbReference type="GO" id="GO:0008233">
    <property type="term" value="F:peptidase activity"/>
    <property type="evidence" value="ECO:0007669"/>
    <property type="project" value="UniProtKB-KW"/>
</dbReference>
<dbReference type="EMBL" id="JAXDAE010000005">
    <property type="protein sequence ID" value="MDY2586982.1"/>
    <property type="molecule type" value="Genomic_DNA"/>
</dbReference>
<proteinExistence type="predicted"/>
<keyword evidence="3" id="KW-0645">Protease</keyword>
<keyword evidence="4" id="KW-1185">Reference proteome</keyword>
<feature type="signal peptide" evidence="1">
    <location>
        <begin position="1"/>
        <end position="22"/>
    </location>
</feature>
<dbReference type="Gene3D" id="2.30.42.10">
    <property type="match status" value="1"/>
</dbReference>
<evidence type="ECO:0000313" key="4">
    <source>
        <dbReference type="Proteomes" id="UP001285855"/>
    </source>
</evidence>
<keyword evidence="3" id="KW-0378">Hydrolase</keyword>
<dbReference type="Gene3D" id="2.40.70.10">
    <property type="entry name" value="Acid Proteases"/>
    <property type="match status" value="1"/>
</dbReference>
<dbReference type="InterPro" id="IPR001478">
    <property type="entry name" value="PDZ"/>
</dbReference>
<dbReference type="Pfam" id="PF13650">
    <property type="entry name" value="Asp_protease_2"/>
    <property type="match status" value="1"/>
</dbReference>
<dbReference type="InterPro" id="IPR036034">
    <property type="entry name" value="PDZ_sf"/>
</dbReference>
<dbReference type="InterPro" id="IPR021109">
    <property type="entry name" value="Peptidase_aspartic_dom_sf"/>
</dbReference>
<reference evidence="3 4" key="1">
    <citation type="submission" date="2023-11" db="EMBL/GenBank/DDBJ databases">
        <title>Winogradskyella pelagius sp. nov., isolated from coastal sediment.</title>
        <authorList>
            <person name="Li F."/>
        </authorList>
    </citation>
    <scope>NUCLEOTIDE SEQUENCE [LARGE SCALE GENOMIC DNA]</scope>
    <source>
        <strain evidence="3 4">KCTC 23502</strain>
    </source>
</reference>
<dbReference type="GO" id="GO:0006508">
    <property type="term" value="P:proteolysis"/>
    <property type="evidence" value="ECO:0007669"/>
    <property type="project" value="UniProtKB-KW"/>
</dbReference>
<organism evidence="3 4">
    <name type="scientific">Winogradskyella aquimaris</name>
    <dbReference type="NCBI Taxonomy" id="864074"/>
    <lineage>
        <taxon>Bacteria</taxon>
        <taxon>Pseudomonadati</taxon>
        <taxon>Bacteroidota</taxon>
        <taxon>Flavobacteriia</taxon>
        <taxon>Flavobacteriales</taxon>
        <taxon>Flavobacteriaceae</taxon>
        <taxon>Winogradskyella</taxon>
    </lineage>
</organism>
<dbReference type="SUPFAM" id="SSF50156">
    <property type="entry name" value="PDZ domain-like"/>
    <property type="match status" value="1"/>
</dbReference>
<dbReference type="Proteomes" id="UP001285855">
    <property type="component" value="Unassembled WGS sequence"/>
</dbReference>